<keyword evidence="2" id="KW-1185">Reference proteome</keyword>
<dbReference type="RefSeq" id="XP_022300984.1">
    <property type="nucleotide sequence ID" value="XM_022445276.1"/>
</dbReference>
<sequence>MFGTYDVSPGAQVLGMLSPLFLTISLVLIMVGIGLPYWIIFGSTSYGIFQICSSSVTSCSFSITYLQTSYPDSVSLWNIMISLAVIGAFFVFMSELLIFIYPCKKVINHTKLGIGAVASFFCIVGASLILSVVGLMIAAASVSVTDVTHVSLATTDYLGWSLYVSGSGAILAIFTGILFSIHLFLACYY</sequence>
<keyword evidence="1" id="KW-0812">Transmembrane</keyword>
<feature type="transmembrane region" description="Helical" evidence="1">
    <location>
        <begin position="20"/>
        <end position="40"/>
    </location>
</feature>
<feature type="transmembrane region" description="Helical" evidence="1">
    <location>
        <begin position="47"/>
        <end position="67"/>
    </location>
</feature>
<keyword evidence="1" id="KW-1133">Transmembrane helix</keyword>
<organism evidence="2 3">
    <name type="scientific">Crassostrea virginica</name>
    <name type="common">Eastern oyster</name>
    <dbReference type="NCBI Taxonomy" id="6565"/>
    <lineage>
        <taxon>Eukaryota</taxon>
        <taxon>Metazoa</taxon>
        <taxon>Spiralia</taxon>
        <taxon>Lophotrochozoa</taxon>
        <taxon>Mollusca</taxon>
        <taxon>Bivalvia</taxon>
        <taxon>Autobranchia</taxon>
        <taxon>Pteriomorphia</taxon>
        <taxon>Ostreida</taxon>
        <taxon>Ostreoidea</taxon>
        <taxon>Ostreidae</taxon>
        <taxon>Crassostrea</taxon>
    </lineage>
</organism>
<dbReference type="Gene3D" id="1.20.140.150">
    <property type="match status" value="1"/>
</dbReference>
<feature type="transmembrane region" description="Helical" evidence="1">
    <location>
        <begin position="112"/>
        <end position="140"/>
    </location>
</feature>
<gene>
    <name evidence="3" type="primary">LOC111109190</name>
</gene>
<evidence type="ECO:0000256" key="1">
    <source>
        <dbReference type="SAM" id="Phobius"/>
    </source>
</evidence>
<feature type="transmembrane region" description="Helical" evidence="1">
    <location>
        <begin position="79"/>
        <end position="100"/>
    </location>
</feature>
<dbReference type="KEGG" id="cvn:111109190"/>
<reference evidence="2" key="1">
    <citation type="submission" date="2024-06" db="UniProtKB">
        <authorList>
            <consortium name="RefSeq"/>
        </authorList>
    </citation>
    <scope>NUCLEOTIDE SEQUENCE [LARGE SCALE GENOMIC DNA]</scope>
</reference>
<evidence type="ECO:0000313" key="2">
    <source>
        <dbReference type="Proteomes" id="UP000694844"/>
    </source>
</evidence>
<feature type="transmembrane region" description="Helical" evidence="1">
    <location>
        <begin position="160"/>
        <end position="185"/>
    </location>
</feature>
<dbReference type="Proteomes" id="UP000694844">
    <property type="component" value="Chromosome 1"/>
</dbReference>
<dbReference type="GeneID" id="111109190"/>
<accession>A0A8B8BDX6</accession>
<keyword evidence="1" id="KW-0472">Membrane</keyword>
<reference evidence="3" key="2">
    <citation type="submission" date="2025-08" db="UniProtKB">
        <authorList>
            <consortium name="RefSeq"/>
        </authorList>
    </citation>
    <scope>IDENTIFICATION</scope>
    <source>
        <tissue evidence="3">Whole sample</tissue>
    </source>
</reference>
<name>A0A8B8BDX6_CRAVI</name>
<dbReference type="AlphaFoldDB" id="A0A8B8BDX6"/>
<proteinExistence type="predicted"/>
<dbReference type="OrthoDB" id="6086450at2759"/>
<evidence type="ECO:0000313" key="3">
    <source>
        <dbReference type="RefSeq" id="XP_022300984.1"/>
    </source>
</evidence>
<protein>
    <submittedName>
        <fullName evidence="3">Uncharacterized protein LOC111109190</fullName>
    </submittedName>
</protein>